<protein>
    <submittedName>
        <fullName evidence="2">Uncharacterized protein</fullName>
    </submittedName>
</protein>
<dbReference type="EMBL" id="JACXJA010000022">
    <property type="protein sequence ID" value="MBD2863817.1"/>
    <property type="molecule type" value="Genomic_DNA"/>
</dbReference>
<dbReference type="RefSeq" id="WP_190929442.1">
    <property type="nucleotide sequence ID" value="NZ_JACXJA010000022.1"/>
</dbReference>
<keyword evidence="3" id="KW-1185">Reference proteome</keyword>
<reference evidence="2" key="1">
    <citation type="submission" date="2020-09" db="EMBL/GenBank/DDBJ databases">
        <title>A novel bacterium of genus Paenibacillus, isolated from South China Sea.</title>
        <authorList>
            <person name="Huang H."/>
            <person name="Mo K."/>
            <person name="Hu Y."/>
        </authorList>
    </citation>
    <scope>NUCLEOTIDE SEQUENCE</scope>
    <source>
        <strain evidence="2">IB182363</strain>
    </source>
</reference>
<comment type="caution">
    <text evidence="2">The sequence shown here is derived from an EMBL/GenBank/DDBJ whole genome shotgun (WGS) entry which is preliminary data.</text>
</comment>
<accession>A0A927CBR5</accession>
<sequence>MWETLNRKLDEANEKRQKKLKYERRLTDMQARIREVQSQIPRLELKLEKENRDVEQLTKLTLTSLFHTILRSKEEQLELERQEALRAALQLQEAKDQLAQLEKERSEVGLALAEVRLAEQEYETLMREKESKLQQYSAETASQIARMDEEAAFTSERHVELREAVDAGELALNLLRQAEGSLGKAEDWGTWDMLGGGTVSTYIKHGHIDDARSIIRSAQLRMRQFEKELADVGRHSAMRIEISGSLEFADYFFDGLITDWIVQGRIQNSLEQVRKVRQNMARIVADLQRERATAEAELTKLRSRRTALIEGA</sequence>
<evidence type="ECO:0000313" key="2">
    <source>
        <dbReference type="EMBL" id="MBD2863817.1"/>
    </source>
</evidence>
<dbReference type="AlphaFoldDB" id="A0A927CBR5"/>
<gene>
    <name evidence="2" type="ORF">IDH45_17650</name>
</gene>
<organism evidence="2 3">
    <name type="scientific">Paenibacillus oceani</name>
    <dbReference type="NCBI Taxonomy" id="2772510"/>
    <lineage>
        <taxon>Bacteria</taxon>
        <taxon>Bacillati</taxon>
        <taxon>Bacillota</taxon>
        <taxon>Bacilli</taxon>
        <taxon>Bacillales</taxon>
        <taxon>Paenibacillaceae</taxon>
        <taxon>Paenibacillus</taxon>
    </lineage>
</organism>
<evidence type="ECO:0000256" key="1">
    <source>
        <dbReference type="SAM" id="Coils"/>
    </source>
</evidence>
<feature type="coiled-coil region" evidence="1">
    <location>
        <begin position="5"/>
        <end position="139"/>
    </location>
</feature>
<feature type="coiled-coil region" evidence="1">
    <location>
        <begin position="270"/>
        <end position="304"/>
    </location>
</feature>
<name>A0A927CBR5_9BACL</name>
<keyword evidence="1" id="KW-0175">Coiled coil</keyword>
<evidence type="ECO:0000313" key="3">
    <source>
        <dbReference type="Proteomes" id="UP000639396"/>
    </source>
</evidence>
<dbReference type="Proteomes" id="UP000639396">
    <property type="component" value="Unassembled WGS sequence"/>
</dbReference>
<proteinExistence type="predicted"/>